<dbReference type="AlphaFoldDB" id="A0A8K1CM27"/>
<protein>
    <submittedName>
        <fullName evidence="1">Uncharacterized protein</fullName>
    </submittedName>
</protein>
<dbReference type="PANTHER" id="PTHR37067">
    <property type="entry name" value="PX DOMAIN-CONTAINING PROTEIN"/>
    <property type="match status" value="1"/>
</dbReference>
<dbReference type="OrthoDB" id="96750at2759"/>
<name>A0A8K1CM27_PYTOL</name>
<keyword evidence="2" id="KW-1185">Reference proteome</keyword>
<comment type="caution">
    <text evidence="1">The sequence shown here is derived from an EMBL/GenBank/DDBJ whole genome shotgun (WGS) entry which is preliminary data.</text>
</comment>
<evidence type="ECO:0000313" key="1">
    <source>
        <dbReference type="EMBL" id="TMW65171.1"/>
    </source>
</evidence>
<accession>A0A8K1CM27</accession>
<gene>
    <name evidence="1" type="ORF">Poli38472_009338</name>
</gene>
<dbReference type="InterPro" id="IPR012337">
    <property type="entry name" value="RNaseH-like_sf"/>
</dbReference>
<proteinExistence type="predicted"/>
<evidence type="ECO:0000313" key="2">
    <source>
        <dbReference type="Proteomes" id="UP000794436"/>
    </source>
</evidence>
<dbReference type="EMBL" id="SPLM01000038">
    <property type="protein sequence ID" value="TMW65171.1"/>
    <property type="molecule type" value="Genomic_DNA"/>
</dbReference>
<dbReference type="PANTHER" id="PTHR37067:SF3">
    <property type="entry name" value="PX DOMAIN-CONTAINING PROTEIN"/>
    <property type="match status" value="1"/>
</dbReference>
<dbReference type="Proteomes" id="UP000794436">
    <property type="component" value="Unassembled WGS sequence"/>
</dbReference>
<organism evidence="1 2">
    <name type="scientific">Pythium oligandrum</name>
    <name type="common">Mycoparasitic fungus</name>
    <dbReference type="NCBI Taxonomy" id="41045"/>
    <lineage>
        <taxon>Eukaryota</taxon>
        <taxon>Sar</taxon>
        <taxon>Stramenopiles</taxon>
        <taxon>Oomycota</taxon>
        <taxon>Peronosporomycetes</taxon>
        <taxon>Pythiales</taxon>
        <taxon>Pythiaceae</taxon>
        <taxon>Pythium</taxon>
    </lineage>
</organism>
<sequence length="467" mass="53009">MADGASHDSEGYLDVRMSFGFNGQLHNYHLLAIPMQDRSHSGFNYSDLVLDVMKNVFDDSILNKLIGITSDGAATMLGCRQGFSTRIRLACEEVGGRGISINWCGSHQLNLLVDEFLAAFDEIAAFRSTLGSEITFTRKFDTVHSVVGKCPTYATTRWESIHHTCKFMAEKYEQLMECHEGKTYNKPSSTWWLCLFVLADLTKAIKNCFKKMQYQNVTKHAQYRALTELATTFQMQFEEDSDGTEPIVSRTKVSDFIKMASYSSEDMYNELPQAIQDQVVLGMVHAIARFIVGVKNLSIEVNYDDAPSPTILPAELPDLKPSAIRDLIRLHEERLKAAFGDTATTVIWTEYQHFLRRSKSDSAFKRLLDSSKRERFEGAWRQVDPERKYWHLIEFLAAFPAVSPGTHQVEGDFSDLKRIKGQHRSCLSNYAMKGQLQAKQYFALISLANDIGYQDAINEESTEDPDE</sequence>
<dbReference type="SUPFAM" id="SSF53098">
    <property type="entry name" value="Ribonuclease H-like"/>
    <property type="match status" value="1"/>
</dbReference>
<reference evidence="1" key="1">
    <citation type="submission" date="2019-03" db="EMBL/GenBank/DDBJ databases">
        <title>Long read genome sequence of the mycoparasitic Pythium oligandrum ATCC 38472 isolated from sugarbeet rhizosphere.</title>
        <authorList>
            <person name="Gaulin E."/>
        </authorList>
    </citation>
    <scope>NUCLEOTIDE SEQUENCE</scope>
    <source>
        <strain evidence="1">ATCC 38472_TT</strain>
    </source>
</reference>